<dbReference type="GO" id="GO:0016020">
    <property type="term" value="C:membrane"/>
    <property type="evidence" value="ECO:0007669"/>
    <property type="project" value="UniProtKB-SubCell"/>
</dbReference>
<keyword evidence="4 7" id="KW-0472">Membrane</keyword>
<name>A0A7U2FBE3_PHANO</name>
<proteinExistence type="inferred from homology"/>
<evidence type="ECO:0000256" key="2">
    <source>
        <dbReference type="ARBA" id="ARBA00022692"/>
    </source>
</evidence>
<evidence type="ECO:0000313" key="9">
    <source>
        <dbReference type="EMBL" id="QRD02190.1"/>
    </source>
</evidence>
<feature type="region of interest" description="Disordered" evidence="6">
    <location>
        <begin position="288"/>
        <end position="309"/>
    </location>
</feature>
<accession>A0A7U2FBE3</accession>
<evidence type="ECO:0000256" key="3">
    <source>
        <dbReference type="ARBA" id="ARBA00022989"/>
    </source>
</evidence>
<feature type="transmembrane region" description="Helical" evidence="7">
    <location>
        <begin position="127"/>
        <end position="150"/>
    </location>
</feature>
<feature type="transmembrane region" description="Helical" evidence="7">
    <location>
        <begin position="95"/>
        <end position="115"/>
    </location>
</feature>
<evidence type="ECO:0000256" key="7">
    <source>
        <dbReference type="SAM" id="Phobius"/>
    </source>
</evidence>
<dbReference type="InterPro" id="IPR049326">
    <property type="entry name" value="Rhodopsin_dom_fungi"/>
</dbReference>
<dbReference type="PANTHER" id="PTHR33048:SF134">
    <property type="entry name" value="INTEGRAL MEMBRANE PROTEIN"/>
    <property type="match status" value="1"/>
</dbReference>
<gene>
    <name evidence="9" type="ORF">JI435_051630</name>
</gene>
<protein>
    <recommendedName>
        <fullName evidence="8">Rhodopsin domain-containing protein</fullName>
    </recommendedName>
</protein>
<keyword evidence="3 7" id="KW-1133">Transmembrane helix</keyword>
<dbReference type="AlphaFoldDB" id="A0A7U2FBE3"/>
<evidence type="ECO:0000256" key="4">
    <source>
        <dbReference type="ARBA" id="ARBA00023136"/>
    </source>
</evidence>
<feature type="transmembrane region" description="Helical" evidence="7">
    <location>
        <begin position="12"/>
        <end position="31"/>
    </location>
</feature>
<dbReference type="PANTHER" id="PTHR33048">
    <property type="entry name" value="PTH11-LIKE INTEGRAL MEMBRANE PROTEIN (AFU_ORTHOLOGUE AFUA_5G11245)"/>
    <property type="match status" value="1"/>
</dbReference>
<evidence type="ECO:0000313" key="10">
    <source>
        <dbReference type="Proteomes" id="UP000663193"/>
    </source>
</evidence>
<feature type="transmembrane region" description="Helical" evidence="7">
    <location>
        <begin position="170"/>
        <end position="194"/>
    </location>
</feature>
<evidence type="ECO:0000259" key="8">
    <source>
        <dbReference type="Pfam" id="PF20684"/>
    </source>
</evidence>
<feature type="compositionally biased region" description="Polar residues" evidence="6">
    <location>
        <begin position="326"/>
        <end position="335"/>
    </location>
</feature>
<dbReference type="VEuPathDB" id="FungiDB:JI435_051630"/>
<feature type="domain" description="Rhodopsin" evidence="8">
    <location>
        <begin position="27"/>
        <end position="273"/>
    </location>
</feature>
<feature type="region of interest" description="Disordered" evidence="6">
    <location>
        <begin position="326"/>
        <end position="348"/>
    </location>
</feature>
<evidence type="ECO:0000256" key="5">
    <source>
        <dbReference type="ARBA" id="ARBA00038359"/>
    </source>
</evidence>
<evidence type="ECO:0000256" key="1">
    <source>
        <dbReference type="ARBA" id="ARBA00004141"/>
    </source>
</evidence>
<comment type="subcellular location">
    <subcellularLocation>
        <location evidence="1">Membrane</location>
        <topology evidence="1">Multi-pass membrane protein</topology>
    </subcellularLocation>
</comment>
<comment type="similarity">
    <text evidence="5">Belongs to the SAT4 family.</text>
</comment>
<dbReference type="InterPro" id="IPR052337">
    <property type="entry name" value="SAT4-like"/>
</dbReference>
<feature type="transmembrane region" description="Helical" evidence="7">
    <location>
        <begin position="244"/>
        <end position="270"/>
    </location>
</feature>
<dbReference type="EMBL" id="CP069035">
    <property type="protein sequence ID" value="QRD02190.1"/>
    <property type="molecule type" value="Genomic_DNA"/>
</dbReference>
<dbReference type="Pfam" id="PF20684">
    <property type="entry name" value="Fung_rhodopsin"/>
    <property type="match status" value="1"/>
</dbReference>
<feature type="transmembrane region" description="Helical" evidence="7">
    <location>
        <begin position="206"/>
        <end position="232"/>
    </location>
</feature>
<evidence type="ECO:0000256" key="6">
    <source>
        <dbReference type="SAM" id="MobiDB-lite"/>
    </source>
</evidence>
<dbReference type="Proteomes" id="UP000663193">
    <property type="component" value="Chromosome 13"/>
</dbReference>
<organism evidence="9 10">
    <name type="scientific">Phaeosphaeria nodorum (strain SN15 / ATCC MYA-4574 / FGSC 10173)</name>
    <name type="common">Glume blotch fungus</name>
    <name type="synonym">Parastagonospora nodorum</name>
    <dbReference type="NCBI Taxonomy" id="321614"/>
    <lineage>
        <taxon>Eukaryota</taxon>
        <taxon>Fungi</taxon>
        <taxon>Dikarya</taxon>
        <taxon>Ascomycota</taxon>
        <taxon>Pezizomycotina</taxon>
        <taxon>Dothideomycetes</taxon>
        <taxon>Pleosporomycetidae</taxon>
        <taxon>Pleosporales</taxon>
        <taxon>Pleosporineae</taxon>
        <taxon>Phaeosphaeriaceae</taxon>
        <taxon>Parastagonospora</taxon>
    </lineage>
</organism>
<keyword evidence="10" id="KW-1185">Reference proteome</keyword>
<sequence>MQHNYSKEMMIRLAVAFMVLPTIFVGLRIWAKIISKRLAWDDYLTVAALAISITCCALQWATAVHGHLGQHQPLDANGQPIMDDPGLIFFEETKFAINMISIIGLGLVKSSLLIMYKNIFAVRKFQIVVYCVLAFVVGWTISFSISHLFTCYPITVFIEPYYNNNCVQTVPMFLSLLFTGVIADVAILVLPIPMVMSIKMEFKKKLAVILMLALGAAVCAVSITRVVAIYSIAQEYIKHPDDVIYYTAGVFFWTNIELSLAIVCACLPTLRPIWFHFHPREPTLKTSSAYGSSKLTGSKPNSSFGVKYSSSRKPYREIDELELTQYDNEQASSIETGPRPISDEPGIRKAVTIHQTLN</sequence>
<dbReference type="OrthoDB" id="5391602at2759"/>
<keyword evidence="2 7" id="KW-0812">Transmembrane</keyword>
<feature type="transmembrane region" description="Helical" evidence="7">
    <location>
        <begin position="43"/>
        <end position="61"/>
    </location>
</feature>
<reference evidence="10" key="1">
    <citation type="journal article" date="2021" name="BMC Genomics">
        <title>Chromosome-level genome assembly and manually-curated proteome of model necrotroph Parastagonospora nodorum Sn15 reveals a genome-wide trove of candidate effector homologs, and redundancy of virulence-related functions within an accessory chromosome.</title>
        <authorList>
            <person name="Bertazzoni S."/>
            <person name="Jones D.A.B."/>
            <person name="Phan H.T."/>
            <person name="Tan K.-C."/>
            <person name="Hane J.K."/>
        </authorList>
    </citation>
    <scope>NUCLEOTIDE SEQUENCE [LARGE SCALE GENOMIC DNA]</scope>
    <source>
        <strain evidence="10">SN15 / ATCC MYA-4574 / FGSC 10173)</strain>
    </source>
</reference>